<comment type="subcellular location">
    <subcellularLocation>
        <location evidence="1 8">Periplasm</location>
    </subcellularLocation>
</comment>
<accession>A0ABV7TWF2</accession>
<dbReference type="Proteomes" id="UP001595636">
    <property type="component" value="Unassembled WGS sequence"/>
</dbReference>
<keyword evidence="5" id="KW-0574">Periplasm</keyword>
<dbReference type="SUPFAM" id="SSF49354">
    <property type="entry name" value="PapD-like"/>
    <property type="match status" value="1"/>
</dbReference>
<dbReference type="InterPro" id="IPR013783">
    <property type="entry name" value="Ig-like_fold"/>
</dbReference>
<dbReference type="PANTHER" id="PTHR30251">
    <property type="entry name" value="PILUS ASSEMBLY CHAPERONE"/>
    <property type="match status" value="1"/>
</dbReference>
<proteinExistence type="inferred from homology"/>
<keyword evidence="6 8" id="KW-0143">Chaperone</keyword>
<evidence type="ECO:0000256" key="2">
    <source>
        <dbReference type="ARBA" id="ARBA00007399"/>
    </source>
</evidence>
<feature type="domain" description="Pili assembly chaperone C-terminal" evidence="11">
    <location>
        <begin position="174"/>
        <end position="238"/>
    </location>
</feature>
<sequence>MQRLAPQFLTRLLAAVLLAATVPAQANVVITGTRIVYPAEQREVTIRLDNVGKEPALVQAWVDSTEAGTSPSKADAPFLLTPPIFRLDPDKGQSLRLMFTGATLPADRESVFWLNVLDVPPRPKAADLNYVQLAIRSRIKLFYRPKALPGSPEQAAQQLQWQLRSEGSRRWLQVRNNSAFHVSLTQASTRIAGRGYRFSSEMVAPFSSRELPLEADEAAAAASGQVSYQAIDDYGATRDYQAPLLP</sequence>
<dbReference type="Pfam" id="PF00345">
    <property type="entry name" value="PapD_N"/>
    <property type="match status" value="1"/>
</dbReference>
<evidence type="ECO:0000259" key="10">
    <source>
        <dbReference type="Pfam" id="PF00345"/>
    </source>
</evidence>
<evidence type="ECO:0000256" key="8">
    <source>
        <dbReference type="RuleBase" id="RU003918"/>
    </source>
</evidence>
<keyword evidence="13" id="KW-1185">Reference proteome</keyword>
<evidence type="ECO:0000313" key="12">
    <source>
        <dbReference type="EMBL" id="MFC3627044.1"/>
    </source>
</evidence>
<dbReference type="InterPro" id="IPR008962">
    <property type="entry name" value="PapD-like_sf"/>
</dbReference>
<dbReference type="InterPro" id="IPR001829">
    <property type="entry name" value="Pili_assmbl_chaperone_bac"/>
</dbReference>
<gene>
    <name evidence="12" type="ORF">ACFOKJ_13070</name>
</gene>
<evidence type="ECO:0000256" key="5">
    <source>
        <dbReference type="ARBA" id="ARBA00022764"/>
    </source>
</evidence>
<dbReference type="SUPFAM" id="SSF49584">
    <property type="entry name" value="Periplasmic chaperone C-domain"/>
    <property type="match status" value="1"/>
</dbReference>
<dbReference type="InterPro" id="IPR036316">
    <property type="entry name" value="Pili_assmbl_chap_C_dom_sf"/>
</dbReference>
<dbReference type="Pfam" id="PF02753">
    <property type="entry name" value="PapD_C"/>
    <property type="match status" value="1"/>
</dbReference>
<evidence type="ECO:0000256" key="1">
    <source>
        <dbReference type="ARBA" id="ARBA00004418"/>
    </source>
</evidence>
<dbReference type="InterPro" id="IPR016148">
    <property type="entry name" value="Pili_assmbl_chaperone_C"/>
</dbReference>
<feature type="signal peptide" evidence="9">
    <location>
        <begin position="1"/>
        <end position="26"/>
    </location>
</feature>
<name>A0ABV7TWF2_9NEIS</name>
<dbReference type="RefSeq" id="WP_390280288.1">
    <property type="nucleotide sequence ID" value="NZ_JBHRYH010000040.1"/>
</dbReference>
<protein>
    <submittedName>
        <fullName evidence="12">Molecular chaperone</fullName>
    </submittedName>
</protein>
<evidence type="ECO:0000256" key="6">
    <source>
        <dbReference type="ARBA" id="ARBA00023186"/>
    </source>
</evidence>
<keyword evidence="7" id="KW-0393">Immunoglobulin domain</keyword>
<evidence type="ECO:0000259" key="11">
    <source>
        <dbReference type="Pfam" id="PF02753"/>
    </source>
</evidence>
<comment type="caution">
    <text evidence="12">The sequence shown here is derived from an EMBL/GenBank/DDBJ whole genome shotgun (WGS) entry which is preliminary data.</text>
</comment>
<dbReference type="Gene3D" id="2.60.40.10">
    <property type="entry name" value="Immunoglobulins"/>
    <property type="match status" value="2"/>
</dbReference>
<evidence type="ECO:0000256" key="4">
    <source>
        <dbReference type="ARBA" id="ARBA00022729"/>
    </source>
</evidence>
<dbReference type="InterPro" id="IPR016147">
    <property type="entry name" value="Pili_assmbl_chaperone_N"/>
</dbReference>
<organism evidence="12 13">
    <name type="scientific">Vogesella amnigena</name>
    <dbReference type="NCBI Taxonomy" id="1507449"/>
    <lineage>
        <taxon>Bacteria</taxon>
        <taxon>Pseudomonadati</taxon>
        <taxon>Pseudomonadota</taxon>
        <taxon>Betaproteobacteria</taxon>
        <taxon>Neisseriales</taxon>
        <taxon>Chromobacteriaceae</taxon>
        <taxon>Vogesella</taxon>
    </lineage>
</organism>
<reference evidence="13" key="1">
    <citation type="journal article" date="2019" name="Int. J. Syst. Evol. Microbiol.">
        <title>The Global Catalogue of Microorganisms (GCM) 10K type strain sequencing project: providing services to taxonomists for standard genome sequencing and annotation.</title>
        <authorList>
            <consortium name="The Broad Institute Genomics Platform"/>
            <consortium name="The Broad Institute Genome Sequencing Center for Infectious Disease"/>
            <person name="Wu L."/>
            <person name="Ma J."/>
        </authorList>
    </citation>
    <scope>NUCLEOTIDE SEQUENCE [LARGE SCALE GENOMIC DNA]</scope>
    <source>
        <strain evidence="13">KCTC 42195</strain>
    </source>
</reference>
<dbReference type="PANTHER" id="PTHR30251:SF2">
    <property type="entry name" value="FIMBRIAL CHAPERONE YADV-RELATED"/>
    <property type="match status" value="1"/>
</dbReference>
<dbReference type="PRINTS" id="PR00969">
    <property type="entry name" value="CHAPERONPILI"/>
</dbReference>
<keyword evidence="3" id="KW-1029">Fimbrium biogenesis</keyword>
<feature type="chain" id="PRO_5046398507" evidence="9">
    <location>
        <begin position="27"/>
        <end position="246"/>
    </location>
</feature>
<evidence type="ECO:0000256" key="3">
    <source>
        <dbReference type="ARBA" id="ARBA00022558"/>
    </source>
</evidence>
<dbReference type="EMBL" id="JBHRYH010000040">
    <property type="protein sequence ID" value="MFC3627044.1"/>
    <property type="molecule type" value="Genomic_DNA"/>
</dbReference>
<evidence type="ECO:0000256" key="7">
    <source>
        <dbReference type="ARBA" id="ARBA00023319"/>
    </source>
</evidence>
<comment type="similarity">
    <text evidence="2 8">Belongs to the periplasmic pilus chaperone family.</text>
</comment>
<dbReference type="InterPro" id="IPR050643">
    <property type="entry name" value="Periplasmic_pilus_chap"/>
</dbReference>
<dbReference type="PROSITE" id="PS00635">
    <property type="entry name" value="PILI_CHAPERONE"/>
    <property type="match status" value="1"/>
</dbReference>
<evidence type="ECO:0000313" key="13">
    <source>
        <dbReference type="Proteomes" id="UP001595636"/>
    </source>
</evidence>
<keyword evidence="4 9" id="KW-0732">Signal</keyword>
<evidence type="ECO:0000256" key="9">
    <source>
        <dbReference type="SAM" id="SignalP"/>
    </source>
</evidence>
<feature type="domain" description="Pili assembly chaperone N-terminal" evidence="10">
    <location>
        <begin position="28"/>
        <end position="148"/>
    </location>
</feature>
<dbReference type="InterPro" id="IPR018046">
    <property type="entry name" value="Pili_assmbl_chaperone_CS"/>
</dbReference>